<dbReference type="InterPro" id="IPR012577">
    <property type="entry name" value="NIPSNAP"/>
</dbReference>
<dbReference type="InterPro" id="IPR011008">
    <property type="entry name" value="Dimeric_a/b-barrel"/>
</dbReference>
<accession>A0ABP8RUW2</accession>
<dbReference type="Gene3D" id="3.30.70.100">
    <property type="match status" value="1"/>
</dbReference>
<protein>
    <submittedName>
        <fullName evidence="3">NIPSNAP family protein</fullName>
    </submittedName>
</protein>
<gene>
    <name evidence="3" type="ORF">GCM10023175_39930</name>
</gene>
<dbReference type="RefSeq" id="WP_345420564.1">
    <property type="nucleotide sequence ID" value="NZ_BAABGT010000055.1"/>
</dbReference>
<evidence type="ECO:0000313" key="3">
    <source>
        <dbReference type="EMBL" id="GAA4550227.1"/>
    </source>
</evidence>
<dbReference type="Proteomes" id="UP001501598">
    <property type="component" value="Unassembled WGS sequence"/>
</dbReference>
<dbReference type="EMBL" id="BAABGT010000055">
    <property type="protein sequence ID" value="GAA4550227.1"/>
    <property type="molecule type" value="Genomic_DNA"/>
</dbReference>
<feature type="domain" description="NIPSNAP" evidence="2">
    <location>
        <begin position="4"/>
        <end position="101"/>
    </location>
</feature>
<reference evidence="4" key="1">
    <citation type="journal article" date="2019" name="Int. J. Syst. Evol. Microbiol.">
        <title>The Global Catalogue of Microorganisms (GCM) 10K type strain sequencing project: providing services to taxonomists for standard genome sequencing and annotation.</title>
        <authorList>
            <consortium name="The Broad Institute Genomics Platform"/>
            <consortium name="The Broad Institute Genome Sequencing Center for Infectious Disease"/>
            <person name="Wu L."/>
            <person name="Ma J."/>
        </authorList>
    </citation>
    <scope>NUCLEOTIDE SEQUENCE [LARGE SCALE GENOMIC DNA]</scope>
    <source>
        <strain evidence="4">JCM 17906</strain>
    </source>
</reference>
<evidence type="ECO:0000256" key="1">
    <source>
        <dbReference type="SAM" id="MobiDB-lite"/>
    </source>
</evidence>
<proteinExistence type="predicted"/>
<dbReference type="SUPFAM" id="SSF54909">
    <property type="entry name" value="Dimeric alpha+beta barrel"/>
    <property type="match status" value="1"/>
</dbReference>
<organism evidence="3 4">
    <name type="scientific">Pseudonocardia xishanensis</name>
    <dbReference type="NCBI Taxonomy" id="630995"/>
    <lineage>
        <taxon>Bacteria</taxon>
        <taxon>Bacillati</taxon>
        <taxon>Actinomycetota</taxon>
        <taxon>Actinomycetes</taxon>
        <taxon>Pseudonocardiales</taxon>
        <taxon>Pseudonocardiaceae</taxon>
        <taxon>Pseudonocardia</taxon>
    </lineage>
</organism>
<feature type="region of interest" description="Disordered" evidence="1">
    <location>
        <begin position="80"/>
        <end position="113"/>
    </location>
</feature>
<name>A0ABP8RUW2_9PSEU</name>
<sequence length="113" mass="13159">MVIELREYTTIPGRMPAMVARFREHALPLFVRHGMDCLFVSVTELGEDCANQLVYALRFDSHEDMVAKWRAFRTDPDWQEAKRQSEAAGPLVSRSSRRLLDEEPFQQLHHMNA</sequence>
<evidence type="ECO:0000259" key="2">
    <source>
        <dbReference type="Pfam" id="PF07978"/>
    </source>
</evidence>
<evidence type="ECO:0000313" key="4">
    <source>
        <dbReference type="Proteomes" id="UP001501598"/>
    </source>
</evidence>
<keyword evidence="4" id="KW-1185">Reference proteome</keyword>
<comment type="caution">
    <text evidence="3">The sequence shown here is derived from an EMBL/GenBank/DDBJ whole genome shotgun (WGS) entry which is preliminary data.</text>
</comment>
<dbReference type="Pfam" id="PF07978">
    <property type="entry name" value="NIPSNAP"/>
    <property type="match status" value="1"/>
</dbReference>